<comment type="caution">
    <text evidence="2">The sequence shown here is derived from an EMBL/GenBank/DDBJ whole genome shotgun (WGS) entry which is preliminary data.</text>
</comment>
<proteinExistence type="predicted"/>
<dbReference type="Proteomes" id="UP001159363">
    <property type="component" value="Chromosome 7"/>
</dbReference>
<gene>
    <name evidence="2" type="ORF">PR048_022048</name>
</gene>
<evidence type="ECO:0000313" key="2">
    <source>
        <dbReference type="EMBL" id="KAJ8877593.1"/>
    </source>
</evidence>
<sequence length="328" mass="35722">MPPGIPAGAPTRASGPVETCTRPKYSSKCHQLRKFREAAHTTLEIHRLWGASVAERLACSPPTNAKRIQSPARSLPDFRMPESRRTMPLVGGPSRDIPFPPSLHSGAAPYSSQSSSSALMTSMSRTCSLHREQPLVGGTSRRRTSVPSSALHRGGRGAPTRDQGSDAQGREVARGPPTSRAALRGSRVRAPPRPFFPLAGPVAWGRHAPPLYVICIISVVTCTECALQLRPASSCPDKRVNLRLLTWCTPGPGPKGPIYRVYENYYNKPRGGDSWDQNKQKCCYERMSYNVLLFSCRAYIGHITGDARSVRHGQCYAGVKAPVIDIVA</sequence>
<keyword evidence="3" id="KW-1185">Reference proteome</keyword>
<feature type="compositionally biased region" description="Low complexity" evidence="1">
    <location>
        <begin position="105"/>
        <end position="124"/>
    </location>
</feature>
<organism evidence="2 3">
    <name type="scientific">Dryococelus australis</name>
    <dbReference type="NCBI Taxonomy" id="614101"/>
    <lineage>
        <taxon>Eukaryota</taxon>
        <taxon>Metazoa</taxon>
        <taxon>Ecdysozoa</taxon>
        <taxon>Arthropoda</taxon>
        <taxon>Hexapoda</taxon>
        <taxon>Insecta</taxon>
        <taxon>Pterygota</taxon>
        <taxon>Neoptera</taxon>
        <taxon>Polyneoptera</taxon>
        <taxon>Phasmatodea</taxon>
        <taxon>Verophasmatodea</taxon>
        <taxon>Anareolatae</taxon>
        <taxon>Phasmatidae</taxon>
        <taxon>Eurycanthinae</taxon>
        <taxon>Dryococelus</taxon>
    </lineage>
</organism>
<evidence type="ECO:0000313" key="3">
    <source>
        <dbReference type="Proteomes" id="UP001159363"/>
    </source>
</evidence>
<protein>
    <submittedName>
        <fullName evidence="2">Uncharacterized protein</fullName>
    </submittedName>
</protein>
<name>A0ABQ9GZY0_9NEOP</name>
<evidence type="ECO:0000256" key="1">
    <source>
        <dbReference type="SAM" id="MobiDB-lite"/>
    </source>
</evidence>
<reference evidence="2 3" key="1">
    <citation type="submission" date="2023-02" db="EMBL/GenBank/DDBJ databases">
        <title>LHISI_Scaffold_Assembly.</title>
        <authorList>
            <person name="Stuart O.P."/>
            <person name="Cleave R."/>
            <person name="Magrath M.J.L."/>
            <person name="Mikheyev A.S."/>
        </authorList>
    </citation>
    <scope>NUCLEOTIDE SEQUENCE [LARGE SCALE GENOMIC DNA]</scope>
    <source>
        <strain evidence="2">Daus_M_001</strain>
        <tissue evidence="2">Leg muscle</tissue>
    </source>
</reference>
<dbReference type="EMBL" id="JARBHB010000008">
    <property type="protein sequence ID" value="KAJ8877593.1"/>
    <property type="molecule type" value="Genomic_DNA"/>
</dbReference>
<feature type="region of interest" description="Disordered" evidence="1">
    <location>
        <begin position="88"/>
        <end position="187"/>
    </location>
</feature>
<accession>A0ABQ9GZY0</accession>